<dbReference type="Proteomes" id="UP000289794">
    <property type="component" value="Chromosome"/>
</dbReference>
<dbReference type="GO" id="GO:0004252">
    <property type="term" value="F:serine-type endopeptidase activity"/>
    <property type="evidence" value="ECO:0007669"/>
    <property type="project" value="UniProtKB-EC"/>
</dbReference>
<dbReference type="AlphaFoldDB" id="A0A4P6LR16"/>
<dbReference type="EMBL" id="CP035945">
    <property type="protein sequence ID" value="QBE94514.1"/>
    <property type="molecule type" value="Genomic_DNA"/>
</dbReference>
<evidence type="ECO:0000313" key="2">
    <source>
        <dbReference type="EMBL" id="QBE94514.1"/>
    </source>
</evidence>
<dbReference type="InterPro" id="IPR006199">
    <property type="entry name" value="LexA_DNA-bd_dom"/>
</dbReference>
<dbReference type="RefSeq" id="WP_165392299.1">
    <property type="nucleotide sequence ID" value="NZ_CP035945.1"/>
</dbReference>
<sequence>MKTGPTKRQMDVYNFIVDYITKNMYSPSVRDICKAIGINSTSSVWFHLEALKRWGLIDYQPAQPRTIILKGYKLVKE</sequence>
<accession>A0A4P6LR16</accession>
<dbReference type="Pfam" id="PF01726">
    <property type="entry name" value="LexA_DNA_bind"/>
    <property type="match status" value="1"/>
</dbReference>
<reference evidence="2 3" key="1">
    <citation type="submission" date="2019-01" db="EMBL/GenBank/DDBJ databases">
        <title>PMF-metabolizing Aryl O-demethylase.</title>
        <authorList>
            <person name="Kim M."/>
        </authorList>
    </citation>
    <scope>NUCLEOTIDE SEQUENCE [LARGE SCALE GENOMIC DNA]</scope>
    <source>
        <strain evidence="2 3">PMF1</strain>
    </source>
</reference>
<name>A0A4P6LR16_9FIRM</name>
<dbReference type="KEGG" id="bpro:PMF13cell1_00003"/>
<organism evidence="2 3">
    <name type="scientific">Blautia producta</name>
    <dbReference type="NCBI Taxonomy" id="33035"/>
    <lineage>
        <taxon>Bacteria</taxon>
        <taxon>Bacillati</taxon>
        <taxon>Bacillota</taxon>
        <taxon>Clostridia</taxon>
        <taxon>Lachnospirales</taxon>
        <taxon>Lachnospiraceae</taxon>
        <taxon>Blautia</taxon>
    </lineage>
</organism>
<dbReference type="GO" id="GO:0006508">
    <property type="term" value="P:proteolysis"/>
    <property type="evidence" value="ECO:0007669"/>
    <property type="project" value="InterPro"/>
</dbReference>
<evidence type="ECO:0000313" key="3">
    <source>
        <dbReference type="Proteomes" id="UP000289794"/>
    </source>
</evidence>
<dbReference type="SUPFAM" id="SSF46785">
    <property type="entry name" value="Winged helix' DNA-binding domain"/>
    <property type="match status" value="1"/>
</dbReference>
<dbReference type="InterPro" id="IPR036388">
    <property type="entry name" value="WH-like_DNA-bd_sf"/>
</dbReference>
<dbReference type="Gene3D" id="1.10.10.10">
    <property type="entry name" value="Winged helix-like DNA-binding domain superfamily/Winged helix DNA-binding domain"/>
    <property type="match status" value="1"/>
</dbReference>
<dbReference type="EC" id="3.4.21.88" evidence="2"/>
<protein>
    <submittedName>
        <fullName evidence="2">LexA repressor</fullName>
        <ecNumber evidence="2">3.4.21.88</ecNumber>
    </submittedName>
</protein>
<feature type="domain" description="LexA repressor DNA-binding" evidence="1">
    <location>
        <begin position="6"/>
        <end position="66"/>
    </location>
</feature>
<proteinExistence type="predicted"/>
<gene>
    <name evidence="2" type="primary">lexA_1</name>
    <name evidence="2" type="ORF">PMF13cell1_00003</name>
</gene>
<dbReference type="InterPro" id="IPR036390">
    <property type="entry name" value="WH_DNA-bd_sf"/>
</dbReference>
<keyword evidence="2" id="KW-0378">Hydrolase</keyword>
<evidence type="ECO:0000259" key="1">
    <source>
        <dbReference type="Pfam" id="PF01726"/>
    </source>
</evidence>